<sequence length="398" mass="43567">MKVHYSNLDRRDIRHLLRAWQGHGLANPTPGHVTRWFRTLADHETLGAFTHHAGVRKLAAGLTCPIRELTVPGGATLLVPTVRWLISDGQTAAQPVVRDLLRKFLEDTHASRKYAMVATMLAGTRQSSVLGIGMATQSVLHEPRPPAGVPAGHPAGLILESSPLDRATTESLMRFRSSRSSRVGTLASTPEDLDLLWQDEQGGSLEKPFAIRLLRQDGSLEAFAVAAYRRDDNSRPLQVLDLCAPVRAERELWDLIVAAYPSCRVFSGPRPLDESRPPDSPGTTIPGLYLRILDPVRAFESRAFGADVNLTLQLSDREFPVNSRAWRLSVTNGAGTVWPALEPPDISLTPQVLAELYLGGASWISKRDDGLLWEHNSGACLRADAAFSGPIPHHGINI</sequence>
<dbReference type="Gene3D" id="3.30.1050.10">
    <property type="entry name" value="SCP2 sterol-binding domain"/>
    <property type="match status" value="1"/>
</dbReference>
<dbReference type="GO" id="GO:0030649">
    <property type="term" value="P:aminoglycoside antibiotic catabolic process"/>
    <property type="evidence" value="ECO:0007669"/>
    <property type="project" value="TreeGrafter"/>
</dbReference>
<gene>
    <name evidence="2" type="ordered locus">Sked_07040</name>
</gene>
<dbReference type="eggNOG" id="COG4552">
    <property type="taxonomic scope" value="Bacteria"/>
</dbReference>
<dbReference type="InterPro" id="IPR051554">
    <property type="entry name" value="Acetyltransferase_Eis"/>
</dbReference>
<dbReference type="OrthoDB" id="8399956at2"/>
<reference evidence="2 3" key="1">
    <citation type="journal article" date="2009" name="Stand. Genomic Sci.">
        <title>Complete genome sequence of Sanguibacter keddieii type strain (ST-74).</title>
        <authorList>
            <person name="Ivanova N."/>
            <person name="Sikorski J."/>
            <person name="Sims D."/>
            <person name="Brettin T."/>
            <person name="Detter J.C."/>
            <person name="Han C."/>
            <person name="Lapidus A."/>
            <person name="Copeland A."/>
            <person name="Glavina Del Rio T."/>
            <person name="Nolan M."/>
            <person name="Chen F."/>
            <person name="Lucas S."/>
            <person name="Tice H."/>
            <person name="Cheng J.F."/>
            <person name="Bruce D."/>
            <person name="Goodwin L."/>
            <person name="Pitluck S."/>
            <person name="Pati A."/>
            <person name="Mavromatis K."/>
            <person name="Chen A."/>
            <person name="Palaniappan K."/>
            <person name="D'haeseleer P."/>
            <person name="Chain P."/>
            <person name="Bristow J."/>
            <person name="Eisen J.A."/>
            <person name="Markowitz V."/>
            <person name="Hugenholtz P."/>
            <person name="Goker M."/>
            <person name="Pukall R."/>
            <person name="Klenk H.P."/>
            <person name="Kyrpides N.C."/>
        </authorList>
    </citation>
    <scope>NUCLEOTIDE SEQUENCE [LARGE SCALE GENOMIC DNA]</scope>
    <source>
        <strain evidence="3">ATCC 51767 / DSM 10542 / NCFB 3025 / ST-74</strain>
    </source>
</reference>
<accession>D1BB94</accession>
<dbReference type="SUPFAM" id="SSF55718">
    <property type="entry name" value="SCP-like"/>
    <property type="match status" value="1"/>
</dbReference>
<dbReference type="EMBL" id="CP001819">
    <property type="protein sequence ID" value="ACZ20660.1"/>
    <property type="molecule type" value="Genomic_DNA"/>
</dbReference>
<evidence type="ECO:0000259" key="1">
    <source>
        <dbReference type="Pfam" id="PF13530"/>
    </source>
</evidence>
<dbReference type="PANTHER" id="PTHR37817">
    <property type="entry name" value="N-ACETYLTRANSFERASE EIS"/>
    <property type="match status" value="1"/>
</dbReference>
<dbReference type="HOGENOM" id="CLU_692408_0_0_11"/>
<dbReference type="AlphaFoldDB" id="D1BB94"/>
<evidence type="ECO:0000313" key="2">
    <source>
        <dbReference type="EMBL" id="ACZ20660.1"/>
    </source>
</evidence>
<proteinExistence type="predicted"/>
<protein>
    <recommendedName>
        <fullName evidence="1">Enhanced intracellular survival protein domain-containing protein</fullName>
    </recommendedName>
</protein>
<organism evidence="2 3">
    <name type="scientific">Sanguibacter keddieii (strain ATCC 51767 / DSM 10542 / NCFB 3025 / ST-74)</name>
    <dbReference type="NCBI Taxonomy" id="446469"/>
    <lineage>
        <taxon>Bacteria</taxon>
        <taxon>Bacillati</taxon>
        <taxon>Actinomycetota</taxon>
        <taxon>Actinomycetes</taxon>
        <taxon>Micrococcales</taxon>
        <taxon>Sanguibacteraceae</taxon>
        <taxon>Sanguibacter</taxon>
    </lineage>
</organism>
<feature type="domain" description="Enhanced intracellular survival protein" evidence="1">
    <location>
        <begin position="297"/>
        <end position="393"/>
    </location>
</feature>
<evidence type="ECO:0000313" key="3">
    <source>
        <dbReference type="Proteomes" id="UP000000322"/>
    </source>
</evidence>
<keyword evidence="3" id="KW-1185">Reference proteome</keyword>
<dbReference type="InterPro" id="IPR036527">
    <property type="entry name" value="SCP2_sterol-bd_dom_sf"/>
</dbReference>
<dbReference type="GO" id="GO:0034069">
    <property type="term" value="F:aminoglycoside N-acetyltransferase activity"/>
    <property type="evidence" value="ECO:0007669"/>
    <property type="project" value="TreeGrafter"/>
</dbReference>
<dbReference type="PANTHER" id="PTHR37817:SF1">
    <property type="entry name" value="N-ACETYLTRANSFERASE EIS"/>
    <property type="match status" value="1"/>
</dbReference>
<dbReference type="Proteomes" id="UP000000322">
    <property type="component" value="Chromosome"/>
</dbReference>
<dbReference type="Pfam" id="PF13530">
    <property type="entry name" value="SCP2_2"/>
    <property type="match status" value="1"/>
</dbReference>
<name>D1BB94_SANKS</name>
<dbReference type="InterPro" id="IPR025559">
    <property type="entry name" value="Eis_dom"/>
</dbReference>
<dbReference type="KEGG" id="ske:Sked_07040"/>
<dbReference type="STRING" id="446469.Sked_07040"/>
<dbReference type="RefSeq" id="WP_012865729.1">
    <property type="nucleotide sequence ID" value="NC_013521.1"/>
</dbReference>